<comment type="caution">
    <text evidence="1">The sequence shown here is derived from an EMBL/GenBank/DDBJ whole genome shotgun (WGS) entry which is preliminary data.</text>
</comment>
<protein>
    <submittedName>
        <fullName evidence="1">Uncharacterized protein</fullName>
    </submittedName>
</protein>
<evidence type="ECO:0000313" key="1">
    <source>
        <dbReference type="EMBL" id="KAJ7404518.1"/>
    </source>
</evidence>
<reference evidence="1" key="1">
    <citation type="submission" date="2019-10" db="EMBL/GenBank/DDBJ databases">
        <authorList>
            <person name="Soares A.E.R."/>
            <person name="Aleixo A."/>
            <person name="Schneider P."/>
            <person name="Miyaki C.Y."/>
            <person name="Schneider M.P."/>
            <person name="Mello C."/>
            <person name="Vasconcelos A.T.R."/>
        </authorList>
    </citation>
    <scope>NUCLEOTIDE SEQUENCE</scope>
    <source>
        <tissue evidence="1">Muscle</tissue>
    </source>
</reference>
<sequence>MTAASQYPISIRLSCGKGITISLHTRFQSHPNRSEVTAGLTSSMASQHPARIQEVLADVFATVLPTAGLVQSCTRTMLPVTGKPSLDDESCCQLPSYKAARDHTAIESSSQPCSLILNSKQVIQNHESGSQCGFHKLPGVNPGFQAQLRLYEAMGCSVDSSSVLYKRYRLEMLSERLSVSPFLERTRTTTFEYQQTQLRDSEMAE</sequence>
<evidence type="ECO:0000313" key="2">
    <source>
        <dbReference type="Proteomes" id="UP001145742"/>
    </source>
</evidence>
<dbReference type="Proteomes" id="UP001145742">
    <property type="component" value="Unassembled WGS sequence"/>
</dbReference>
<organism evidence="1 2">
    <name type="scientific">Willisornis vidua</name>
    <name type="common">Xingu scale-backed antbird</name>
    <dbReference type="NCBI Taxonomy" id="1566151"/>
    <lineage>
        <taxon>Eukaryota</taxon>
        <taxon>Metazoa</taxon>
        <taxon>Chordata</taxon>
        <taxon>Craniata</taxon>
        <taxon>Vertebrata</taxon>
        <taxon>Euteleostomi</taxon>
        <taxon>Archelosauria</taxon>
        <taxon>Archosauria</taxon>
        <taxon>Dinosauria</taxon>
        <taxon>Saurischia</taxon>
        <taxon>Theropoda</taxon>
        <taxon>Coelurosauria</taxon>
        <taxon>Aves</taxon>
        <taxon>Neognathae</taxon>
        <taxon>Neoaves</taxon>
        <taxon>Telluraves</taxon>
        <taxon>Australaves</taxon>
        <taxon>Passeriformes</taxon>
        <taxon>Thamnophilidae</taxon>
        <taxon>Willisornis</taxon>
    </lineage>
</organism>
<keyword evidence="2" id="KW-1185">Reference proteome</keyword>
<gene>
    <name evidence="1" type="ORF">WISP_145044</name>
</gene>
<dbReference type="EMBL" id="WHWB01034767">
    <property type="protein sequence ID" value="KAJ7404518.1"/>
    <property type="molecule type" value="Genomic_DNA"/>
</dbReference>
<proteinExistence type="predicted"/>
<accession>A0ABQ9CL68</accession>
<name>A0ABQ9CL68_9PASS</name>